<evidence type="ECO:0000256" key="1">
    <source>
        <dbReference type="SAM" id="Phobius"/>
    </source>
</evidence>
<sequence>MPVYRGHIALHWDSIFTSLSDYQHFTFTMKGLVFGVALLMFAAWMSEGKDLFGAKREQECPDNVPISMCAQNPCEAHPCDKEGASCDAAPLFTALVSSAANKGRQQDGDGQQGYYCGGCYAIWTDASGEDIPECTTLDK</sequence>
<comment type="caution">
    <text evidence="2">The sequence shown here is derived from an EMBL/GenBank/DDBJ whole genome shotgun (WGS) entry which is preliminary data.</text>
</comment>
<feature type="transmembrane region" description="Helical" evidence="1">
    <location>
        <begin position="27"/>
        <end position="46"/>
    </location>
</feature>
<accession>A0ABD0KZX4</accession>
<keyword evidence="1" id="KW-1133">Transmembrane helix</keyword>
<protein>
    <submittedName>
        <fullName evidence="2">Uncharacterized protein</fullName>
    </submittedName>
</protein>
<dbReference type="AlphaFoldDB" id="A0ABD0KZX4"/>
<reference evidence="2 3" key="1">
    <citation type="journal article" date="2023" name="Sci. Data">
        <title>Genome assembly of the Korean intertidal mud-creeper Batillaria attramentaria.</title>
        <authorList>
            <person name="Patra A.K."/>
            <person name="Ho P.T."/>
            <person name="Jun S."/>
            <person name="Lee S.J."/>
            <person name="Kim Y."/>
            <person name="Won Y.J."/>
        </authorList>
    </citation>
    <scope>NUCLEOTIDE SEQUENCE [LARGE SCALE GENOMIC DNA]</scope>
    <source>
        <strain evidence="2">Wonlab-2016</strain>
    </source>
</reference>
<dbReference type="Proteomes" id="UP001519460">
    <property type="component" value="Unassembled WGS sequence"/>
</dbReference>
<name>A0ABD0KZX4_9CAEN</name>
<keyword evidence="3" id="KW-1185">Reference proteome</keyword>
<evidence type="ECO:0000313" key="2">
    <source>
        <dbReference type="EMBL" id="KAK7492806.1"/>
    </source>
</evidence>
<proteinExistence type="predicted"/>
<keyword evidence="1" id="KW-0472">Membrane</keyword>
<evidence type="ECO:0000313" key="3">
    <source>
        <dbReference type="Proteomes" id="UP001519460"/>
    </source>
</evidence>
<gene>
    <name evidence="2" type="ORF">BaRGS_00015944</name>
</gene>
<keyword evidence="1" id="KW-0812">Transmembrane</keyword>
<organism evidence="2 3">
    <name type="scientific">Batillaria attramentaria</name>
    <dbReference type="NCBI Taxonomy" id="370345"/>
    <lineage>
        <taxon>Eukaryota</taxon>
        <taxon>Metazoa</taxon>
        <taxon>Spiralia</taxon>
        <taxon>Lophotrochozoa</taxon>
        <taxon>Mollusca</taxon>
        <taxon>Gastropoda</taxon>
        <taxon>Caenogastropoda</taxon>
        <taxon>Sorbeoconcha</taxon>
        <taxon>Cerithioidea</taxon>
        <taxon>Batillariidae</taxon>
        <taxon>Batillaria</taxon>
    </lineage>
</organism>
<dbReference type="EMBL" id="JACVVK020000099">
    <property type="protein sequence ID" value="KAK7492806.1"/>
    <property type="molecule type" value="Genomic_DNA"/>
</dbReference>